<comment type="caution">
    <text evidence="1">The sequence shown here is derived from an EMBL/GenBank/DDBJ whole genome shotgun (WGS) entry which is preliminary data.</text>
</comment>
<proteinExistence type="predicted"/>
<reference evidence="1" key="1">
    <citation type="submission" date="2019-05" db="EMBL/GenBank/DDBJ databases">
        <title>Annotation for the trematode Paragonimus heterotremus.</title>
        <authorList>
            <person name="Choi Y.-J."/>
        </authorList>
    </citation>
    <scope>NUCLEOTIDE SEQUENCE</scope>
    <source>
        <strain evidence="1">LC</strain>
    </source>
</reference>
<name>A0A8J4T6B9_9TREM</name>
<dbReference type="AlphaFoldDB" id="A0A8J4T6B9"/>
<dbReference type="EMBL" id="LUCH01000275">
    <property type="protein sequence ID" value="KAF5405590.1"/>
    <property type="molecule type" value="Genomic_DNA"/>
</dbReference>
<accession>A0A8J4T6B9</accession>
<sequence>MMMMMIFTNISGCFVSTKVCCHWNALPRDLIDVPNMPPLNHNKTYTCLDFYSAIPDQVCTHGRSGWILANTTSRCLKKW</sequence>
<protein>
    <submittedName>
        <fullName evidence="1">Uncharacterized protein</fullName>
    </submittedName>
</protein>
<dbReference type="Proteomes" id="UP000748531">
    <property type="component" value="Unassembled WGS sequence"/>
</dbReference>
<evidence type="ECO:0000313" key="1">
    <source>
        <dbReference type="EMBL" id="KAF5405590.1"/>
    </source>
</evidence>
<keyword evidence="2" id="KW-1185">Reference proteome</keyword>
<gene>
    <name evidence="1" type="ORF">PHET_00902</name>
</gene>
<organism evidence="1 2">
    <name type="scientific">Paragonimus heterotremus</name>
    <dbReference type="NCBI Taxonomy" id="100268"/>
    <lineage>
        <taxon>Eukaryota</taxon>
        <taxon>Metazoa</taxon>
        <taxon>Spiralia</taxon>
        <taxon>Lophotrochozoa</taxon>
        <taxon>Platyhelminthes</taxon>
        <taxon>Trematoda</taxon>
        <taxon>Digenea</taxon>
        <taxon>Plagiorchiida</taxon>
        <taxon>Troglotremata</taxon>
        <taxon>Troglotrematidae</taxon>
        <taxon>Paragonimus</taxon>
    </lineage>
</organism>
<evidence type="ECO:0000313" key="2">
    <source>
        <dbReference type="Proteomes" id="UP000748531"/>
    </source>
</evidence>